<evidence type="ECO:0000256" key="4">
    <source>
        <dbReference type="ARBA" id="ARBA00022705"/>
    </source>
</evidence>
<proteinExistence type="inferred from homology"/>
<dbReference type="GO" id="GO:0046872">
    <property type="term" value="F:metal ion binding"/>
    <property type="evidence" value="ECO:0007669"/>
    <property type="project" value="UniProtKB-KW"/>
</dbReference>
<evidence type="ECO:0000256" key="5">
    <source>
        <dbReference type="ARBA" id="ARBA00022723"/>
    </source>
</evidence>
<dbReference type="InterPro" id="IPR050238">
    <property type="entry name" value="DNA_Rep/Repair_Clamp_Loader"/>
</dbReference>
<dbReference type="Pfam" id="PF13177">
    <property type="entry name" value="DNA_pol3_delta2"/>
    <property type="match status" value="1"/>
</dbReference>
<evidence type="ECO:0000256" key="10">
    <source>
        <dbReference type="ARBA" id="ARBA00026073"/>
    </source>
</evidence>
<keyword evidence="6 13" id="KW-0547">Nucleotide-binding</keyword>
<keyword evidence="2 13" id="KW-0808">Transferase</keyword>
<dbReference type="Pfam" id="PF12169">
    <property type="entry name" value="DNA_pol3_gamma3"/>
    <property type="match status" value="1"/>
</dbReference>
<dbReference type="SUPFAM" id="SSF48019">
    <property type="entry name" value="post-AAA+ oligomerization domain-like"/>
    <property type="match status" value="1"/>
</dbReference>
<dbReference type="InterPro" id="IPR027417">
    <property type="entry name" value="P-loop_NTPase"/>
</dbReference>
<dbReference type="CDD" id="cd00009">
    <property type="entry name" value="AAA"/>
    <property type="match status" value="1"/>
</dbReference>
<dbReference type="AlphaFoldDB" id="A0A4D6YMC4"/>
<dbReference type="Gene3D" id="1.20.272.10">
    <property type="match status" value="1"/>
</dbReference>
<gene>
    <name evidence="13 15" type="primary">dnaX</name>
    <name evidence="15" type="ORF">D9V81_01615</name>
</gene>
<dbReference type="PANTHER" id="PTHR11669:SF0">
    <property type="entry name" value="PROTEIN STICHEL-LIKE 2"/>
    <property type="match status" value="1"/>
</dbReference>
<reference evidence="15 16" key="1">
    <citation type="submission" date="2018-10" db="EMBL/GenBank/DDBJ databases">
        <title>Comparative functional genomics of the obligate endosymbiont Buchnera aphidicola.</title>
        <authorList>
            <person name="Chong R.A."/>
        </authorList>
    </citation>
    <scope>NUCLEOTIDE SEQUENCE [LARGE SCALE GENOMIC DNA]</scope>
    <source>
        <strain evidence="15 16">Tma</strain>
    </source>
</reference>
<evidence type="ECO:0000313" key="15">
    <source>
        <dbReference type="EMBL" id="QCI27300.1"/>
    </source>
</evidence>
<evidence type="ECO:0000256" key="9">
    <source>
        <dbReference type="ARBA" id="ARBA00022932"/>
    </source>
</evidence>
<dbReference type="FunFam" id="1.10.8.60:FF:000013">
    <property type="entry name" value="DNA polymerase III subunit gamma/tau"/>
    <property type="match status" value="1"/>
</dbReference>
<dbReference type="GO" id="GO:0005524">
    <property type="term" value="F:ATP binding"/>
    <property type="evidence" value="ECO:0007669"/>
    <property type="project" value="UniProtKB-KW"/>
</dbReference>
<name>A0A4D6YMC4_9GAMM</name>
<dbReference type="GO" id="GO:0009360">
    <property type="term" value="C:DNA polymerase III complex"/>
    <property type="evidence" value="ECO:0007669"/>
    <property type="project" value="InterPro"/>
</dbReference>
<dbReference type="RefSeq" id="WP_158349566.1">
    <property type="nucleotide sequence ID" value="NZ_CP032996.1"/>
</dbReference>
<dbReference type="InterPro" id="IPR003593">
    <property type="entry name" value="AAA+_ATPase"/>
</dbReference>
<evidence type="ECO:0000256" key="13">
    <source>
        <dbReference type="RuleBase" id="RU364063"/>
    </source>
</evidence>
<dbReference type="FunFam" id="3.40.50.300:FF:000014">
    <property type="entry name" value="DNA polymerase III subunit gamma/tau"/>
    <property type="match status" value="1"/>
</dbReference>
<keyword evidence="7" id="KW-0862">Zinc</keyword>
<evidence type="ECO:0000256" key="2">
    <source>
        <dbReference type="ARBA" id="ARBA00022679"/>
    </source>
</evidence>
<keyword evidence="9 13" id="KW-0239">DNA-directed DNA polymerase</keyword>
<protein>
    <recommendedName>
        <fullName evidence="13">DNA polymerase III subunit gamma/tau</fullName>
        <ecNumber evidence="13">2.7.7.7</ecNumber>
    </recommendedName>
</protein>
<dbReference type="CDD" id="cd18137">
    <property type="entry name" value="HLD_clamp_pol_III_gamma_tau"/>
    <property type="match status" value="1"/>
</dbReference>
<evidence type="ECO:0000256" key="8">
    <source>
        <dbReference type="ARBA" id="ARBA00022840"/>
    </source>
</evidence>
<evidence type="ECO:0000256" key="7">
    <source>
        <dbReference type="ARBA" id="ARBA00022833"/>
    </source>
</evidence>
<sequence>MNYKILARKWRPKSFLDIIGQKYIVKAIINSFKLNKIHQAWIFSGTRGIGKTTIARLLAKSLNCKNQNLGLSCNNCNNCKDIEKLCFPDLLEIDAASKTKVEEIKDLLDTIKYAPIRGKYKIYLIDEVHMLSKHSFNALLKILEEPPQYVKFILITTEINKLPDSIISRCIFFNLQSINYSKIQNYLKNILKLEKINFEEKALQIIAEYANGSIRDALNLTEQAILLSNSNIKKKYVLKMFGMINKNHILKIIILILKKNTIELIDHLKLIYNSNIELEQILIEMLKIFHNIIIFKKIPYNNIKKLSKYQKKILKLSKLIHYQELQIFYKIILNGKKNLYFFPNTRIGIDLILLDMLHSIKNKFIL</sequence>
<evidence type="ECO:0000313" key="16">
    <source>
        <dbReference type="Proteomes" id="UP000298603"/>
    </source>
</evidence>
<keyword evidence="16" id="KW-1185">Reference proteome</keyword>
<comment type="function">
    <text evidence="11 13">DNA polymerase III is a complex, multichain enzyme responsible for most of the replicative synthesis in bacteria. This DNA polymerase also exhibits 3' to 5' exonuclease activity.</text>
</comment>
<dbReference type="InterPro" id="IPR008921">
    <property type="entry name" value="DNA_pol3_clamp-load_cplx_C"/>
</dbReference>
<dbReference type="GO" id="GO:0003887">
    <property type="term" value="F:DNA-directed DNA polymerase activity"/>
    <property type="evidence" value="ECO:0007669"/>
    <property type="project" value="UniProtKB-KW"/>
</dbReference>
<evidence type="ECO:0000256" key="11">
    <source>
        <dbReference type="ARBA" id="ARBA00037724"/>
    </source>
</evidence>
<dbReference type="Gene3D" id="3.40.50.300">
    <property type="entry name" value="P-loop containing nucleotide triphosphate hydrolases"/>
    <property type="match status" value="1"/>
</dbReference>
<evidence type="ECO:0000259" key="14">
    <source>
        <dbReference type="SMART" id="SM00382"/>
    </source>
</evidence>
<dbReference type="InterPro" id="IPR012763">
    <property type="entry name" value="DNA_pol_III_sug/sutau_N"/>
</dbReference>
<dbReference type="SUPFAM" id="SSF52540">
    <property type="entry name" value="P-loop containing nucleoside triphosphate hydrolases"/>
    <property type="match status" value="1"/>
</dbReference>
<comment type="similarity">
    <text evidence="1 13">Belongs to the DnaX/STICHEL family.</text>
</comment>
<dbReference type="InterPro" id="IPR001270">
    <property type="entry name" value="ClpA/B"/>
</dbReference>
<dbReference type="NCBIfam" id="TIGR02397">
    <property type="entry name" value="dnaX_nterm"/>
    <property type="match status" value="1"/>
</dbReference>
<keyword evidence="3 13" id="KW-0548">Nucleotidyltransferase</keyword>
<keyword evidence="8 13" id="KW-0067">ATP-binding</keyword>
<dbReference type="Proteomes" id="UP000298603">
    <property type="component" value="Chromosome"/>
</dbReference>
<dbReference type="GO" id="GO:0006261">
    <property type="term" value="P:DNA-templated DNA replication"/>
    <property type="evidence" value="ECO:0007669"/>
    <property type="project" value="TreeGrafter"/>
</dbReference>
<dbReference type="SMART" id="SM00382">
    <property type="entry name" value="AAA"/>
    <property type="match status" value="1"/>
</dbReference>
<dbReference type="Pfam" id="PF22608">
    <property type="entry name" value="DNAX_ATPase_lid"/>
    <property type="match status" value="1"/>
</dbReference>
<dbReference type="EC" id="2.7.7.7" evidence="13"/>
<keyword evidence="5" id="KW-0479">Metal-binding</keyword>
<evidence type="ECO:0000256" key="1">
    <source>
        <dbReference type="ARBA" id="ARBA00006360"/>
    </source>
</evidence>
<dbReference type="GO" id="GO:0003677">
    <property type="term" value="F:DNA binding"/>
    <property type="evidence" value="ECO:0007669"/>
    <property type="project" value="InterPro"/>
</dbReference>
<dbReference type="OrthoDB" id="9810148at2"/>
<dbReference type="Gene3D" id="1.10.8.60">
    <property type="match status" value="1"/>
</dbReference>
<organism evidence="15 16">
    <name type="scientific">Buchnera aphidicola</name>
    <name type="common">Therioaphis trifolii</name>
    <dbReference type="NCBI Taxonomy" id="1241884"/>
    <lineage>
        <taxon>Bacteria</taxon>
        <taxon>Pseudomonadati</taxon>
        <taxon>Pseudomonadota</taxon>
        <taxon>Gammaproteobacteria</taxon>
        <taxon>Enterobacterales</taxon>
        <taxon>Erwiniaceae</taxon>
        <taxon>Buchnera</taxon>
    </lineage>
</organism>
<accession>A0A4D6YMC4</accession>
<dbReference type="PRINTS" id="PR00300">
    <property type="entry name" value="CLPPROTEASEA"/>
</dbReference>
<dbReference type="EMBL" id="CP032996">
    <property type="protein sequence ID" value="QCI27300.1"/>
    <property type="molecule type" value="Genomic_DNA"/>
</dbReference>
<evidence type="ECO:0000256" key="3">
    <source>
        <dbReference type="ARBA" id="ARBA00022695"/>
    </source>
</evidence>
<evidence type="ECO:0000256" key="12">
    <source>
        <dbReference type="ARBA" id="ARBA00049244"/>
    </source>
</evidence>
<feature type="domain" description="AAA+ ATPase" evidence="14">
    <location>
        <begin position="37"/>
        <end position="179"/>
    </location>
</feature>
<dbReference type="InterPro" id="IPR045085">
    <property type="entry name" value="HLD_clamp_pol_III_gamma_tau"/>
</dbReference>
<keyword evidence="4 13" id="KW-0235">DNA replication</keyword>
<dbReference type="PANTHER" id="PTHR11669">
    <property type="entry name" value="REPLICATION FACTOR C / DNA POLYMERASE III GAMMA-TAU SUBUNIT"/>
    <property type="match status" value="1"/>
</dbReference>
<evidence type="ECO:0000256" key="6">
    <source>
        <dbReference type="ARBA" id="ARBA00022741"/>
    </source>
</evidence>
<comment type="catalytic activity">
    <reaction evidence="12 13">
        <text>DNA(n) + a 2'-deoxyribonucleoside 5'-triphosphate = DNA(n+1) + diphosphate</text>
        <dbReference type="Rhea" id="RHEA:22508"/>
        <dbReference type="Rhea" id="RHEA-COMP:17339"/>
        <dbReference type="Rhea" id="RHEA-COMP:17340"/>
        <dbReference type="ChEBI" id="CHEBI:33019"/>
        <dbReference type="ChEBI" id="CHEBI:61560"/>
        <dbReference type="ChEBI" id="CHEBI:173112"/>
        <dbReference type="EC" id="2.7.7.7"/>
    </reaction>
</comment>
<dbReference type="InterPro" id="IPR022754">
    <property type="entry name" value="DNA_pol_III_gamma-3"/>
</dbReference>
<comment type="subunit">
    <text evidence="10 13">DNA polymerase III contains a core (composed of alpha, epsilon and theta chains) that associates with a tau subunit. This core dimerizes to form the POLIII' complex. PolIII' associates with the gamma complex (composed of gamma, delta, delta', psi and chi chains) and with the beta chain to form the complete DNA polymerase III complex.</text>
</comment>